<keyword evidence="3" id="KW-0547">Nucleotide-binding</keyword>
<dbReference type="InterPro" id="IPR000629">
    <property type="entry name" value="RNA-helicase_DEAD-box_CS"/>
</dbReference>
<dbReference type="GO" id="GO:0005730">
    <property type="term" value="C:nucleolus"/>
    <property type="evidence" value="ECO:0007669"/>
    <property type="project" value="UniProtKB-SubCell"/>
</dbReference>
<sequence>MDGTEEQQKKKKIKPGSFQGLGLGNATYKAIMRMGYKVPTPIQRKTIPTILEGQDLVAMARTGSGKTAAFLIPICERLKTHSLSVGFRAVVLSPTRELAMQTAKFCRQLSRFNDLRCCLLVGGQGMEAQFEHLANNPDLVIATPGRLMHHILEAELSLSRVEVLVFDEADRLFELGFADQLQKILDATPSSRQCLLFSATLPAQLVSFSRAGIKDPVFVRLDVETSLSDSLDLWYLFARKDEKIPAAISILRRFHQDEKTTIMFVATKHHVEFFGELLQQQGLPAAIVYGTMDQTARQEQVTKFRKKKARILVTTDVAARGVDIPLLDHVLNFDFPSSAKLFIHRCGRTARAGRSGLAASLVGLEDLPYTVELMTFLGHKLVPPSKANGSDANEEARGKTPVIGALPALDHEVEALSSVMADEGSLLSSLHRSMMASYNLYNKTRPSASKSSVRRAKELLEECGGPAQLQSMLHPAFRGKQTSQPGTLENSEYVRTLRGFRPKIEKLGNVLSVNAMRTMEQAKLDAAAVSEVRQSAGEACDAHSAEAEELELAAKPKGKRVPKAKPRDKPRLSKKARKMLKEGVEADDADFDIRISGGDAKPKRGEGEQFYLSTAVDLQAEAREKGFEMEQYQMDLLPDDSTDIKKAKSVMRWDAKRKKYLPTMVTADGKALKGQRRNESGKKVKGDGEKSKIYEKWSKATKRRIQKVGEVEDASADPLGKLQKSQARVVDFDAEGEVETARKPVVPFHGTVSEEFLTHKQKRALKKRAKLDTVAAGTEAKAELKTPQQIQQEKKLREKNKLKQKPWLRKAKARESKEARMKKLEERQMRYGARTKAKMLIFDGPRQWKKRAPAPQKGYGSRHSF</sequence>
<keyword evidence="4" id="KW-0378">Hydrolase</keyword>
<keyword evidence="7" id="KW-0694">RNA-binding</keyword>
<dbReference type="EMBL" id="CAUJNA010003376">
    <property type="protein sequence ID" value="CAJ1400564.1"/>
    <property type="molecule type" value="Genomic_DNA"/>
</dbReference>
<evidence type="ECO:0000256" key="8">
    <source>
        <dbReference type="ARBA" id="ARBA00047984"/>
    </source>
</evidence>
<dbReference type="Proteomes" id="UP001178507">
    <property type="component" value="Unassembled WGS sequence"/>
</dbReference>
<dbReference type="SMART" id="SM01123">
    <property type="entry name" value="DBP10CT"/>
    <property type="match status" value="1"/>
</dbReference>
<comment type="caution">
    <text evidence="14">The sequence shown here is derived from an EMBL/GenBank/DDBJ whole genome shotgun (WGS) entry which is preliminary data.</text>
</comment>
<dbReference type="GO" id="GO:0016787">
    <property type="term" value="F:hydrolase activity"/>
    <property type="evidence" value="ECO:0007669"/>
    <property type="project" value="UniProtKB-KW"/>
</dbReference>
<evidence type="ECO:0000256" key="1">
    <source>
        <dbReference type="ARBA" id="ARBA00010379"/>
    </source>
</evidence>
<keyword evidence="6" id="KW-0067">ATP-binding</keyword>
<evidence type="ECO:0000256" key="5">
    <source>
        <dbReference type="ARBA" id="ARBA00022806"/>
    </source>
</evidence>
<dbReference type="InterPro" id="IPR011545">
    <property type="entry name" value="DEAD/DEAH_box_helicase_dom"/>
</dbReference>
<organism evidence="14 15">
    <name type="scientific">Effrenium voratum</name>
    <dbReference type="NCBI Taxonomy" id="2562239"/>
    <lineage>
        <taxon>Eukaryota</taxon>
        <taxon>Sar</taxon>
        <taxon>Alveolata</taxon>
        <taxon>Dinophyceae</taxon>
        <taxon>Suessiales</taxon>
        <taxon>Symbiodiniaceae</taxon>
        <taxon>Effrenium</taxon>
    </lineage>
</organism>
<dbReference type="InterPro" id="IPR012541">
    <property type="entry name" value="DBP10_C"/>
</dbReference>
<dbReference type="PROSITE" id="PS51192">
    <property type="entry name" value="HELICASE_ATP_BIND_1"/>
    <property type="match status" value="1"/>
</dbReference>
<dbReference type="SMART" id="SM00490">
    <property type="entry name" value="HELICc"/>
    <property type="match status" value="1"/>
</dbReference>
<dbReference type="EC" id="3.6.4.13" evidence="2"/>
<evidence type="ECO:0000259" key="12">
    <source>
        <dbReference type="PROSITE" id="PS51194"/>
    </source>
</evidence>
<reference evidence="14" key="1">
    <citation type="submission" date="2023-08" db="EMBL/GenBank/DDBJ databases">
        <authorList>
            <person name="Chen Y."/>
            <person name="Shah S."/>
            <person name="Dougan E. K."/>
            <person name="Thang M."/>
            <person name="Chan C."/>
        </authorList>
    </citation>
    <scope>NUCLEOTIDE SEQUENCE</scope>
</reference>
<dbReference type="Gene3D" id="3.40.50.300">
    <property type="entry name" value="P-loop containing nucleotide triphosphate hydrolases"/>
    <property type="match status" value="2"/>
</dbReference>
<evidence type="ECO:0000256" key="9">
    <source>
        <dbReference type="PROSITE-ProRule" id="PRU00552"/>
    </source>
</evidence>
<dbReference type="GO" id="GO:0005829">
    <property type="term" value="C:cytosol"/>
    <property type="evidence" value="ECO:0007669"/>
    <property type="project" value="TreeGrafter"/>
</dbReference>
<keyword evidence="5" id="KW-0347">Helicase</keyword>
<feature type="short sequence motif" description="Q motif" evidence="9">
    <location>
        <begin position="16"/>
        <end position="44"/>
    </location>
</feature>
<dbReference type="GO" id="GO:0005524">
    <property type="term" value="F:ATP binding"/>
    <property type="evidence" value="ECO:0007669"/>
    <property type="project" value="UniProtKB-KW"/>
</dbReference>
<dbReference type="Pfam" id="PF08147">
    <property type="entry name" value="DBP10CT"/>
    <property type="match status" value="1"/>
</dbReference>
<feature type="domain" description="DEAD-box RNA helicase Q" evidence="13">
    <location>
        <begin position="16"/>
        <end position="44"/>
    </location>
</feature>
<dbReference type="PANTHER" id="PTHR47959">
    <property type="entry name" value="ATP-DEPENDENT RNA HELICASE RHLE-RELATED"/>
    <property type="match status" value="1"/>
</dbReference>
<dbReference type="AlphaFoldDB" id="A0AA36NC46"/>
<dbReference type="GO" id="GO:0003723">
    <property type="term" value="F:RNA binding"/>
    <property type="evidence" value="ECO:0007669"/>
    <property type="project" value="UniProtKB-KW"/>
</dbReference>
<feature type="region of interest" description="Disordered" evidence="10">
    <location>
        <begin position="842"/>
        <end position="865"/>
    </location>
</feature>
<dbReference type="PROSITE" id="PS00039">
    <property type="entry name" value="DEAD_ATP_HELICASE"/>
    <property type="match status" value="1"/>
</dbReference>
<keyword evidence="15" id="KW-1185">Reference proteome</keyword>
<evidence type="ECO:0000256" key="4">
    <source>
        <dbReference type="ARBA" id="ARBA00022801"/>
    </source>
</evidence>
<dbReference type="Pfam" id="PF00271">
    <property type="entry name" value="Helicase_C"/>
    <property type="match status" value="1"/>
</dbReference>
<proteinExistence type="inferred from homology"/>
<accession>A0AA36NC46</accession>
<feature type="domain" description="Helicase C-terminal" evidence="12">
    <location>
        <begin position="243"/>
        <end position="393"/>
    </location>
</feature>
<dbReference type="PROSITE" id="PS51195">
    <property type="entry name" value="Q_MOTIF"/>
    <property type="match status" value="1"/>
</dbReference>
<dbReference type="PANTHER" id="PTHR47959:SF8">
    <property type="entry name" value="RNA HELICASE"/>
    <property type="match status" value="1"/>
</dbReference>
<feature type="region of interest" description="Disordered" evidence="10">
    <location>
        <begin position="777"/>
        <end position="830"/>
    </location>
</feature>
<feature type="domain" description="Helicase ATP-binding" evidence="11">
    <location>
        <begin position="47"/>
        <end position="219"/>
    </location>
</feature>
<evidence type="ECO:0000256" key="7">
    <source>
        <dbReference type="ARBA" id="ARBA00022884"/>
    </source>
</evidence>
<dbReference type="InterPro" id="IPR027417">
    <property type="entry name" value="P-loop_NTPase"/>
</dbReference>
<evidence type="ECO:0000259" key="13">
    <source>
        <dbReference type="PROSITE" id="PS51195"/>
    </source>
</evidence>
<evidence type="ECO:0000256" key="2">
    <source>
        <dbReference type="ARBA" id="ARBA00012552"/>
    </source>
</evidence>
<dbReference type="PROSITE" id="PS51194">
    <property type="entry name" value="HELICASE_CTER"/>
    <property type="match status" value="1"/>
</dbReference>
<dbReference type="SMART" id="SM00487">
    <property type="entry name" value="DEXDc"/>
    <property type="match status" value="1"/>
</dbReference>
<dbReference type="InterPro" id="IPR014014">
    <property type="entry name" value="RNA_helicase_DEAD_Q_motif"/>
</dbReference>
<dbReference type="SUPFAM" id="SSF52540">
    <property type="entry name" value="P-loop containing nucleoside triphosphate hydrolases"/>
    <property type="match status" value="1"/>
</dbReference>
<feature type="compositionally biased region" description="Basic and acidic residues" evidence="10">
    <location>
        <begin position="813"/>
        <end position="829"/>
    </location>
</feature>
<evidence type="ECO:0000256" key="3">
    <source>
        <dbReference type="ARBA" id="ARBA00022741"/>
    </source>
</evidence>
<dbReference type="InterPro" id="IPR001650">
    <property type="entry name" value="Helicase_C-like"/>
</dbReference>
<evidence type="ECO:0000313" key="14">
    <source>
        <dbReference type="EMBL" id="CAJ1400564.1"/>
    </source>
</evidence>
<feature type="compositionally biased region" description="Basic residues" evidence="10">
    <location>
        <begin position="802"/>
        <end position="812"/>
    </location>
</feature>
<protein>
    <recommendedName>
        <fullName evidence="2">RNA helicase</fullName>
        <ecNumber evidence="2">3.6.4.13</ecNumber>
    </recommendedName>
</protein>
<evidence type="ECO:0000256" key="6">
    <source>
        <dbReference type="ARBA" id="ARBA00022840"/>
    </source>
</evidence>
<evidence type="ECO:0000259" key="11">
    <source>
        <dbReference type="PROSITE" id="PS51192"/>
    </source>
</evidence>
<dbReference type="InterPro" id="IPR014001">
    <property type="entry name" value="Helicase_ATP-bd"/>
</dbReference>
<dbReference type="GO" id="GO:0003724">
    <property type="term" value="F:RNA helicase activity"/>
    <property type="evidence" value="ECO:0007669"/>
    <property type="project" value="UniProtKB-EC"/>
</dbReference>
<dbReference type="Pfam" id="PF00270">
    <property type="entry name" value="DEAD"/>
    <property type="match status" value="1"/>
</dbReference>
<dbReference type="CDD" id="cd18787">
    <property type="entry name" value="SF2_C_DEAD"/>
    <property type="match status" value="1"/>
</dbReference>
<feature type="compositionally biased region" description="Basic and acidic residues" evidence="10">
    <location>
        <begin position="792"/>
        <end position="801"/>
    </location>
</feature>
<evidence type="ECO:0000313" key="15">
    <source>
        <dbReference type="Proteomes" id="UP001178507"/>
    </source>
</evidence>
<gene>
    <name evidence="14" type="ORF">EVOR1521_LOCUS23880</name>
</gene>
<comment type="similarity">
    <text evidence="1">Belongs to the DEAD box helicase family. DDX54/DBP10 subfamily.</text>
</comment>
<name>A0AA36NC46_9DINO</name>
<evidence type="ECO:0000256" key="10">
    <source>
        <dbReference type="SAM" id="MobiDB-lite"/>
    </source>
</evidence>
<comment type="catalytic activity">
    <reaction evidence="8">
        <text>ATP + H2O = ADP + phosphate + H(+)</text>
        <dbReference type="Rhea" id="RHEA:13065"/>
        <dbReference type="ChEBI" id="CHEBI:15377"/>
        <dbReference type="ChEBI" id="CHEBI:15378"/>
        <dbReference type="ChEBI" id="CHEBI:30616"/>
        <dbReference type="ChEBI" id="CHEBI:43474"/>
        <dbReference type="ChEBI" id="CHEBI:456216"/>
        <dbReference type="EC" id="3.6.4.13"/>
    </reaction>
</comment>
<dbReference type="InterPro" id="IPR050079">
    <property type="entry name" value="DEAD_box_RNA_helicase"/>
</dbReference>